<accession>A0A7M5WR13</accession>
<feature type="compositionally biased region" description="Basic residues" evidence="1">
    <location>
        <begin position="136"/>
        <end position="149"/>
    </location>
</feature>
<proteinExistence type="predicted"/>
<dbReference type="Proteomes" id="UP000594262">
    <property type="component" value="Unplaced"/>
</dbReference>
<dbReference type="RefSeq" id="XP_066923163.1">
    <property type="nucleotide sequence ID" value="XM_067067062.1"/>
</dbReference>
<organism evidence="2 3">
    <name type="scientific">Clytia hemisphaerica</name>
    <dbReference type="NCBI Taxonomy" id="252671"/>
    <lineage>
        <taxon>Eukaryota</taxon>
        <taxon>Metazoa</taxon>
        <taxon>Cnidaria</taxon>
        <taxon>Hydrozoa</taxon>
        <taxon>Hydroidolina</taxon>
        <taxon>Leptothecata</taxon>
        <taxon>Obeliida</taxon>
        <taxon>Clytiidae</taxon>
        <taxon>Clytia</taxon>
    </lineage>
</organism>
<evidence type="ECO:0000313" key="3">
    <source>
        <dbReference type="Proteomes" id="UP000594262"/>
    </source>
</evidence>
<dbReference type="RefSeq" id="XP_066923162.1">
    <property type="nucleotide sequence ID" value="XM_067067061.1"/>
</dbReference>
<dbReference type="EnsemblMetazoa" id="CLYHEMT004086.2">
    <property type="protein sequence ID" value="CLYHEMP004086.2"/>
    <property type="gene ID" value="CLYHEMG004086"/>
</dbReference>
<feature type="compositionally biased region" description="Basic residues" evidence="1">
    <location>
        <begin position="94"/>
        <end position="103"/>
    </location>
</feature>
<dbReference type="AlphaFoldDB" id="A0A7M5WR13"/>
<feature type="region of interest" description="Disordered" evidence="1">
    <location>
        <begin position="66"/>
        <end position="210"/>
    </location>
</feature>
<reference evidence="2" key="1">
    <citation type="submission" date="2021-01" db="UniProtKB">
        <authorList>
            <consortium name="EnsemblMetazoa"/>
        </authorList>
    </citation>
    <scope>IDENTIFICATION</scope>
</reference>
<feature type="compositionally biased region" description="Basic and acidic residues" evidence="1">
    <location>
        <begin position="113"/>
        <end position="124"/>
    </location>
</feature>
<dbReference type="EnsemblMetazoa" id="CLYHEMT004086.1">
    <property type="protein sequence ID" value="CLYHEMP004086.1"/>
    <property type="gene ID" value="CLYHEMG004086"/>
</dbReference>
<sequence>MGSVVKEKTKKRKNIKKATSTKSQDYEIDDLIQEELKDEEIRKQRQKELDEITRNTALDLVNEFIENETRSSFKRNTKKSTAKASNVDTEKPVKPKTKKKKAKKETILEMEDHETKIDLLHLDEENTQSQTSVKSATKKKTKPKQTKNKQKWETFEENSTEKSASNKEGTEKTTKKTKKPKVNKISPTPPPDNGQQDRKKRISKDTNDLKLQSFSEDTDLEVDSSCLTMLLMAISLESELPPKFYAKLLNSKRFKGALKNMTLEERELVLAMMSDVEPEVDYLPIRNEIFIDSFKDRLTVPT</sequence>
<feature type="compositionally biased region" description="Basic and acidic residues" evidence="1">
    <location>
        <begin position="164"/>
        <end position="174"/>
    </location>
</feature>
<evidence type="ECO:0000256" key="1">
    <source>
        <dbReference type="SAM" id="MobiDB-lite"/>
    </source>
</evidence>
<feature type="compositionally biased region" description="Basic residues" evidence="1">
    <location>
        <begin position="72"/>
        <end position="81"/>
    </location>
</feature>
<protein>
    <submittedName>
        <fullName evidence="2">Uncharacterized protein</fullName>
    </submittedName>
</protein>
<feature type="region of interest" description="Disordered" evidence="1">
    <location>
        <begin position="1"/>
        <end position="24"/>
    </location>
</feature>
<dbReference type="GeneID" id="136810494"/>
<keyword evidence="3" id="KW-1185">Reference proteome</keyword>
<dbReference type="RefSeq" id="XP_066923164.1">
    <property type="nucleotide sequence ID" value="XM_067067063.1"/>
</dbReference>
<evidence type="ECO:0000313" key="2">
    <source>
        <dbReference type="EnsemblMetazoa" id="CLYHEMP004086.1"/>
    </source>
</evidence>
<name>A0A7M5WR13_9CNID</name>